<gene>
    <name evidence="1" type="ORF">GGQ57_002631</name>
</gene>
<reference evidence="1 2" key="1">
    <citation type="submission" date="2020-08" db="EMBL/GenBank/DDBJ databases">
        <title>Genomic Encyclopedia of Type Strains, Phase IV (KMG-IV): sequencing the most valuable type-strain genomes for metagenomic binning, comparative biology and taxonomic classification.</title>
        <authorList>
            <person name="Goeker M."/>
        </authorList>
    </citation>
    <scope>NUCLEOTIDE SEQUENCE [LARGE SCALE GENOMIC DNA]</scope>
    <source>
        <strain evidence="1 2">DSM 102983</strain>
    </source>
</reference>
<name>A0ABR6KMN5_9BACT</name>
<evidence type="ECO:0000313" key="2">
    <source>
        <dbReference type="Proteomes" id="UP000533637"/>
    </source>
</evidence>
<sequence length="174" mass="20788">MRIDLLGYNPNIETLFSYGCFNQENNVVFLKDVPSGFQMVLEKIDELSFLCKKGFYFLENKIFQYKESSSIEEYFPIDRWIVEHRKREDLFRKEKLNYPIPFKLGTYGHSLIIEVNNRYKLFEDADVDLRLLLSEGSWRKDGNELRLYDSSLDYSFLLLIRNDDLLKIVIQTII</sequence>
<dbReference type="Proteomes" id="UP000533637">
    <property type="component" value="Unassembled WGS sequence"/>
</dbReference>
<keyword evidence="2" id="KW-1185">Reference proteome</keyword>
<proteinExistence type="predicted"/>
<organism evidence="1 2">
    <name type="scientific">Parabacteroides faecis</name>
    <dbReference type="NCBI Taxonomy" id="1217282"/>
    <lineage>
        <taxon>Bacteria</taxon>
        <taxon>Pseudomonadati</taxon>
        <taxon>Bacteroidota</taxon>
        <taxon>Bacteroidia</taxon>
        <taxon>Bacteroidales</taxon>
        <taxon>Tannerellaceae</taxon>
        <taxon>Parabacteroides</taxon>
    </lineage>
</organism>
<dbReference type="EMBL" id="JACHOC010000004">
    <property type="protein sequence ID" value="MBB4622731.1"/>
    <property type="molecule type" value="Genomic_DNA"/>
</dbReference>
<comment type="caution">
    <text evidence="1">The sequence shown here is derived from an EMBL/GenBank/DDBJ whole genome shotgun (WGS) entry which is preliminary data.</text>
</comment>
<accession>A0ABR6KMN5</accession>
<evidence type="ECO:0000313" key="1">
    <source>
        <dbReference type="EMBL" id="MBB4622731.1"/>
    </source>
</evidence>
<protein>
    <submittedName>
        <fullName evidence="1">Uncharacterized protein</fullName>
    </submittedName>
</protein>